<dbReference type="InterPro" id="IPR001138">
    <property type="entry name" value="Zn2Cys6_DnaBD"/>
</dbReference>
<dbReference type="Proteomes" id="UP000054279">
    <property type="component" value="Unassembled WGS sequence"/>
</dbReference>
<dbReference type="HOGENOM" id="CLU_041952_0_0_1"/>
<dbReference type="InterPro" id="IPR036864">
    <property type="entry name" value="Zn2-C6_fun-type_DNA-bd_sf"/>
</dbReference>
<evidence type="ECO:0000313" key="4">
    <source>
        <dbReference type="Proteomes" id="UP000054279"/>
    </source>
</evidence>
<dbReference type="Gene3D" id="4.10.240.10">
    <property type="entry name" value="Zn(2)-C6 fungal-type DNA-binding domain"/>
    <property type="match status" value="1"/>
</dbReference>
<evidence type="ECO:0000259" key="2">
    <source>
        <dbReference type="SMART" id="SM00066"/>
    </source>
</evidence>
<accession>A0A0C9UNC7</accession>
<evidence type="ECO:0000256" key="1">
    <source>
        <dbReference type="SAM" id="MobiDB-lite"/>
    </source>
</evidence>
<dbReference type="EMBL" id="KN837356">
    <property type="protein sequence ID" value="KIJ26795.1"/>
    <property type="molecule type" value="Genomic_DNA"/>
</dbReference>
<reference evidence="3 4" key="1">
    <citation type="submission" date="2014-06" db="EMBL/GenBank/DDBJ databases">
        <title>Evolutionary Origins and Diversification of the Mycorrhizal Mutualists.</title>
        <authorList>
            <consortium name="DOE Joint Genome Institute"/>
            <consortium name="Mycorrhizal Genomics Consortium"/>
            <person name="Kohler A."/>
            <person name="Kuo A."/>
            <person name="Nagy L.G."/>
            <person name="Floudas D."/>
            <person name="Copeland A."/>
            <person name="Barry K.W."/>
            <person name="Cichocki N."/>
            <person name="Veneault-Fourrey C."/>
            <person name="LaButti K."/>
            <person name="Lindquist E.A."/>
            <person name="Lipzen A."/>
            <person name="Lundell T."/>
            <person name="Morin E."/>
            <person name="Murat C."/>
            <person name="Riley R."/>
            <person name="Ohm R."/>
            <person name="Sun H."/>
            <person name="Tunlid A."/>
            <person name="Henrissat B."/>
            <person name="Grigoriev I.V."/>
            <person name="Hibbett D.S."/>
            <person name="Martin F."/>
        </authorList>
    </citation>
    <scope>NUCLEOTIDE SEQUENCE [LARGE SCALE GENOMIC DNA]</scope>
    <source>
        <strain evidence="3 4">SS14</strain>
    </source>
</reference>
<dbReference type="CDD" id="cd00067">
    <property type="entry name" value="GAL4"/>
    <property type="match status" value="1"/>
</dbReference>
<proteinExistence type="predicted"/>
<feature type="region of interest" description="Disordered" evidence="1">
    <location>
        <begin position="98"/>
        <end position="147"/>
    </location>
</feature>
<evidence type="ECO:0000313" key="3">
    <source>
        <dbReference type="EMBL" id="KIJ26795.1"/>
    </source>
</evidence>
<dbReference type="GO" id="GO:0008270">
    <property type="term" value="F:zinc ion binding"/>
    <property type="evidence" value="ECO:0007669"/>
    <property type="project" value="InterPro"/>
</dbReference>
<organism evidence="3 4">
    <name type="scientific">Sphaerobolus stellatus (strain SS14)</name>
    <dbReference type="NCBI Taxonomy" id="990650"/>
    <lineage>
        <taxon>Eukaryota</taxon>
        <taxon>Fungi</taxon>
        <taxon>Dikarya</taxon>
        <taxon>Basidiomycota</taxon>
        <taxon>Agaricomycotina</taxon>
        <taxon>Agaricomycetes</taxon>
        <taxon>Phallomycetidae</taxon>
        <taxon>Geastrales</taxon>
        <taxon>Sphaerobolaceae</taxon>
        <taxon>Sphaerobolus</taxon>
    </lineage>
</organism>
<dbReference type="SUPFAM" id="SSF57701">
    <property type="entry name" value="Zn2/Cys6 DNA-binding domain"/>
    <property type="match status" value="1"/>
</dbReference>
<feature type="domain" description="Zn(2)-C6 fungal-type" evidence="2">
    <location>
        <begin position="148"/>
        <end position="194"/>
    </location>
</feature>
<dbReference type="GO" id="GO:0000981">
    <property type="term" value="F:DNA-binding transcription factor activity, RNA polymerase II-specific"/>
    <property type="evidence" value="ECO:0007669"/>
    <property type="project" value="InterPro"/>
</dbReference>
<protein>
    <recommendedName>
        <fullName evidence="2">Zn(2)-C6 fungal-type domain-containing protein</fullName>
    </recommendedName>
</protein>
<feature type="compositionally biased region" description="Basic and acidic residues" evidence="1">
    <location>
        <begin position="98"/>
        <end position="119"/>
    </location>
</feature>
<dbReference type="SMART" id="SM00066">
    <property type="entry name" value="GAL4"/>
    <property type="match status" value="1"/>
</dbReference>
<dbReference type="AlphaFoldDB" id="A0A0C9UNC7"/>
<keyword evidence="4" id="KW-1185">Reference proteome</keyword>
<sequence>MAASTLPSHIMAWKKSSEVNRMEEIQVDNAGRTVKGFKADSKFDQPVPKFSFDNPNKEEGNRLSKVNCYWQACDLERSQREDRYSYLLSAEREVAARKKAEDAERVSRSTKGKGKEGPKTPKKAAAKKAPESVREVGSGSEGDGEEESEEPTACVYCVQKKIKCVPLAGWKVCAACQKRKVKCEYFDKTVWVVIDGSQKIAESVQELVELENRCEASRLEGVWYNLQMCLMQVEQKAAAGLVAADARVLHLLELKSKGVEIPVDLEKQVQVERGLVQTTLTAHTEDLTERMDDIQTRTAWTKIGLPRIHSGDSPPPRVAVQGTKRKGNEEGDCVEGSKKKKKKKKVVETEEEV</sequence>
<name>A0A0C9UNC7_SPHS4</name>
<gene>
    <name evidence="3" type="ORF">M422DRAFT_272062</name>
</gene>
<feature type="region of interest" description="Disordered" evidence="1">
    <location>
        <begin position="306"/>
        <end position="353"/>
    </location>
</feature>